<dbReference type="VEuPathDB" id="FungiDB:SDRG_02330"/>
<dbReference type="PROSITE" id="PS00107">
    <property type="entry name" value="PROTEIN_KINASE_ATP"/>
    <property type="match status" value="1"/>
</dbReference>
<dbReference type="eggNOG" id="KOG0580">
    <property type="taxonomic scope" value="Eukaryota"/>
</dbReference>
<feature type="domain" description="Protein kinase" evidence="11">
    <location>
        <begin position="21"/>
        <end position="275"/>
    </location>
</feature>
<keyword evidence="4 12" id="KW-0418">Kinase</keyword>
<feature type="binding site" evidence="7">
    <location>
        <position position="50"/>
    </location>
    <ligand>
        <name>ATP</name>
        <dbReference type="ChEBI" id="CHEBI:30616"/>
    </ligand>
</feature>
<evidence type="ECO:0000313" key="12">
    <source>
        <dbReference type="EMBL" id="EQC40434.1"/>
    </source>
</evidence>
<evidence type="ECO:0000256" key="1">
    <source>
        <dbReference type="ARBA" id="ARBA00022527"/>
    </source>
</evidence>
<keyword evidence="1 10" id="KW-0723">Serine/threonine-protein kinase</keyword>
<dbReference type="Proteomes" id="UP000030762">
    <property type="component" value="Unassembled WGS sequence"/>
</dbReference>
<dbReference type="Gene3D" id="1.10.510.10">
    <property type="entry name" value="Transferase(Phosphotransferase) domain 1"/>
    <property type="match status" value="1"/>
</dbReference>
<dbReference type="STRING" id="1156394.T0QQP7"/>
<dbReference type="InterPro" id="IPR030616">
    <property type="entry name" value="Aur-like"/>
</dbReference>
<keyword evidence="3 7" id="KW-0547">Nucleotide-binding</keyword>
<evidence type="ECO:0000256" key="7">
    <source>
        <dbReference type="PIRSR" id="PIRSR630616-2"/>
    </source>
</evidence>
<dbReference type="OMA" id="DWIETHC"/>
<dbReference type="SMART" id="SM00220">
    <property type="entry name" value="S_TKc"/>
    <property type="match status" value="1"/>
</dbReference>
<dbReference type="FunFam" id="3.30.200.20:FF:000042">
    <property type="entry name" value="Aurora kinase A"/>
    <property type="match status" value="1"/>
</dbReference>
<dbReference type="InterPro" id="IPR008271">
    <property type="entry name" value="Ser/Thr_kinase_AS"/>
</dbReference>
<feature type="binding site" evidence="7">
    <location>
        <position position="162"/>
    </location>
    <ligand>
        <name>ATP</name>
        <dbReference type="ChEBI" id="CHEBI:30616"/>
    </ligand>
</feature>
<dbReference type="InterPro" id="IPR017441">
    <property type="entry name" value="Protein_kinase_ATP_BS"/>
</dbReference>
<evidence type="ECO:0000256" key="6">
    <source>
        <dbReference type="PIRSR" id="PIRSR630616-1"/>
    </source>
</evidence>
<evidence type="ECO:0000256" key="5">
    <source>
        <dbReference type="ARBA" id="ARBA00022840"/>
    </source>
</evidence>
<evidence type="ECO:0000313" key="13">
    <source>
        <dbReference type="Proteomes" id="UP000030762"/>
    </source>
</evidence>
<dbReference type="PROSITE" id="PS50011">
    <property type="entry name" value="PROTEIN_KINASE_DOM"/>
    <property type="match status" value="1"/>
</dbReference>
<dbReference type="GeneID" id="19943057"/>
<accession>T0QQP7</accession>
<dbReference type="RefSeq" id="XP_008606133.1">
    <property type="nucleotide sequence ID" value="XM_008607911.1"/>
</dbReference>
<dbReference type="Pfam" id="PF00069">
    <property type="entry name" value="Pkinase"/>
    <property type="match status" value="1"/>
</dbReference>
<dbReference type="InterPro" id="IPR011009">
    <property type="entry name" value="Kinase-like_dom_sf"/>
</dbReference>
<organism evidence="12 13">
    <name type="scientific">Saprolegnia diclina (strain VS20)</name>
    <dbReference type="NCBI Taxonomy" id="1156394"/>
    <lineage>
        <taxon>Eukaryota</taxon>
        <taxon>Sar</taxon>
        <taxon>Stramenopiles</taxon>
        <taxon>Oomycota</taxon>
        <taxon>Saprolegniomycetes</taxon>
        <taxon>Saprolegniales</taxon>
        <taxon>Saprolegniaceae</taxon>
        <taxon>Saprolegnia</taxon>
    </lineage>
</organism>
<proteinExistence type="inferred from homology"/>
<feature type="cross-link" description="Glycyl lysine isopeptide (Lys-Gly) (interchain with G-Cter in SUMO2)" evidence="8">
    <location>
        <position position="146"/>
    </location>
</feature>
<evidence type="ECO:0000256" key="9">
    <source>
        <dbReference type="PROSITE-ProRule" id="PRU10141"/>
    </source>
</evidence>
<dbReference type="InParanoid" id="T0QQP7"/>
<feature type="binding site" evidence="7">
    <location>
        <begin position="148"/>
        <end position="149"/>
    </location>
    <ligand>
        <name>ATP</name>
        <dbReference type="ChEBI" id="CHEBI:30616"/>
    </ligand>
</feature>
<dbReference type="AlphaFoldDB" id="T0QQP7"/>
<dbReference type="PROSITE" id="PS00108">
    <property type="entry name" value="PROTEIN_KINASE_ST"/>
    <property type="match status" value="1"/>
</dbReference>
<protein>
    <submittedName>
        <fullName evidence="12">AUR protein kinase</fullName>
    </submittedName>
</protein>
<name>T0QQP7_SAPDV</name>
<dbReference type="InterPro" id="IPR000719">
    <property type="entry name" value="Prot_kinase_dom"/>
</dbReference>
<evidence type="ECO:0000256" key="8">
    <source>
        <dbReference type="PIRSR" id="PIRSR630616-3"/>
    </source>
</evidence>
<dbReference type="GO" id="GO:0004674">
    <property type="term" value="F:protein serine/threonine kinase activity"/>
    <property type="evidence" value="ECO:0007669"/>
    <property type="project" value="UniProtKB-KW"/>
</dbReference>
<dbReference type="SUPFAM" id="SSF56112">
    <property type="entry name" value="Protein kinase-like (PK-like)"/>
    <property type="match status" value="1"/>
</dbReference>
<evidence type="ECO:0000256" key="10">
    <source>
        <dbReference type="RuleBase" id="RU000304"/>
    </source>
</evidence>
<keyword evidence="2" id="KW-0808">Transferase</keyword>
<dbReference type="PANTHER" id="PTHR24350">
    <property type="entry name" value="SERINE/THREONINE-PROTEIN KINASE IAL-RELATED"/>
    <property type="match status" value="1"/>
</dbReference>
<feature type="binding site" evidence="9">
    <location>
        <position position="54"/>
    </location>
    <ligand>
        <name>ATP</name>
        <dbReference type="ChEBI" id="CHEBI:30616"/>
    </ligand>
</feature>
<reference evidence="12 13" key="1">
    <citation type="submission" date="2012-04" db="EMBL/GenBank/DDBJ databases">
        <title>The Genome Sequence of Saprolegnia declina VS20.</title>
        <authorList>
            <consortium name="The Broad Institute Genome Sequencing Platform"/>
            <person name="Russ C."/>
            <person name="Nusbaum C."/>
            <person name="Tyler B."/>
            <person name="van West P."/>
            <person name="Dieguez-Uribeondo J."/>
            <person name="de Bruijn I."/>
            <person name="Tripathy S."/>
            <person name="Jiang R."/>
            <person name="Young S.K."/>
            <person name="Zeng Q."/>
            <person name="Gargeya S."/>
            <person name="Fitzgerald M."/>
            <person name="Haas B."/>
            <person name="Abouelleil A."/>
            <person name="Alvarado L."/>
            <person name="Arachchi H.M."/>
            <person name="Berlin A."/>
            <person name="Chapman S.B."/>
            <person name="Goldberg J."/>
            <person name="Griggs A."/>
            <person name="Gujja S."/>
            <person name="Hansen M."/>
            <person name="Howarth C."/>
            <person name="Imamovic A."/>
            <person name="Larimer J."/>
            <person name="McCowen C."/>
            <person name="Montmayeur A."/>
            <person name="Murphy C."/>
            <person name="Neiman D."/>
            <person name="Pearson M."/>
            <person name="Priest M."/>
            <person name="Roberts A."/>
            <person name="Saif S."/>
            <person name="Shea T."/>
            <person name="Sisk P."/>
            <person name="Sykes S."/>
            <person name="Wortman J."/>
            <person name="Nusbaum C."/>
            <person name="Birren B."/>
        </authorList>
    </citation>
    <scope>NUCLEOTIDE SEQUENCE [LARGE SCALE GENOMIC DNA]</scope>
    <source>
        <strain evidence="12 13">VS20</strain>
    </source>
</reference>
<evidence type="ECO:0000259" key="11">
    <source>
        <dbReference type="PROSITE" id="PS50011"/>
    </source>
</evidence>
<gene>
    <name evidence="12" type="ORF">SDRG_02330</name>
</gene>
<dbReference type="EMBL" id="JH767136">
    <property type="protein sequence ID" value="EQC40434.1"/>
    <property type="molecule type" value="Genomic_DNA"/>
</dbReference>
<evidence type="ECO:0000256" key="4">
    <source>
        <dbReference type="ARBA" id="ARBA00022777"/>
    </source>
</evidence>
<dbReference type="GO" id="GO:0005524">
    <property type="term" value="F:ATP binding"/>
    <property type="evidence" value="ECO:0007669"/>
    <property type="project" value="UniProtKB-UniRule"/>
</dbReference>
<comment type="similarity">
    <text evidence="10">Belongs to the protein kinase superfamily.</text>
</comment>
<evidence type="ECO:0000256" key="3">
    <source>
        <dbReference type="ARBA" id="ARBA00022741"/>
    </source>
</evidence>
<dbReference type="FunFam" id="1.10.510.10:FF:000571">
    <property type="entry name" value="Maternal embryonic leucine zipper kinase"/>
    <property type="match status" value="1"/>
</dbReference>
<keyword evidence="13" id="KW-1185">Reference proteome</keyword>
<keyword evidence="5 7" id="KW-0067">ATP-binding</keyword>
<dbReference type="OrthoDB" id="347657at2759"/>
<sequence length="283" mass="31464">MSTTTDAIPTALMLASAPHGLAPTRKLGKGGSADVYLAQHMASGRHFAVKVVAKSDDQVPRRAEALWREIDIQLALVHDRIVRLYTVFEDATNVYLVLEYLPGGAVFDVLDQQAPWREDQAARCIHDVACGLAYMHAYGCAHRDIKAENILIDCDGRYKIADVGVSVYTWKCQQQLRAVGTTDYMSPEVAAGQPHDATTDLWSLGILTYELLVGYPPFSLGSNLTEDQMKKRIQDEHVKRPPHISDSAWDLIAKLLQQEKCDRLPAALVARHDWIETHCGTDD</sequence>
<feature type="active site" description="Proton acceptor" evidence="6">
    <location>
        <position position="144"/>
    </location>
</feature>
<evidence type="ECO:0000256" key="2">
    <source>
        <dbReference type="ARBA" id="ARBA00022679"/>
    </source>
</evidence>